<dbReference type="RefSeq" id="WP_078999099.1">
    <property type="nucleotide sequence ID" value="NZ_CP133568.1"/>
</dbReference>
<evidence type="ECO:0000313" key="3">
    <source>
        <dbReference type="EMBL" id="WMT03067.1"/>
    </source>
</evidence>
<keyword evidence="4" id="KW-1185">Reference proteome</keyword>
<evidence type="ECO:0000313" key="4">
    <source>
        <dbReference type="Proteomes" id="UP001229313"/>
    </source>
</evidence>
<feature type="chain" id="PRO_5047038372" evidence="1">
    <location>
        <begin position="23"/>
        <end position="164"/>
    </location>
</feature>
<gene>
    <name evidence="3" type="ORF">RDV84_24450</name>
</gene>
<proteinExistence type="predicted"/>
<dbReference type="Pfam" id="PF11008">
    <property type="entry name" value="DUF2846"/>
    <property type="match status" value="1"/>
</dbReference>
<protein>
    <submittedName>
        <fullName evidence="3">DUF2846 domain-containing protein</fullName>
    </submittedName>
</protein>
<feature type="signal peptide" evidence="1">
    <location>
        <begin position="1"/>
        <end position="22"/>
    </location>
</feature>
<evidence type="ECO:0000256" key="1">
    <source>
        <dbReference type="SAM" id="SignalP"/>
    </source>
</evidence>
<reference evidence="3 4" key="1">
    <citation type="submission" date="2023-08" db="EMBL/GenBank/DDBJ databases">
        <title>The whole genome sequence of Lysobacter yananisis.</title>
        <authorList>
            <person name="Sun H."/>
        </authorList>
    </citation>
    <scope>NUCLEOTIDE SEQUENCE [LARGE SCALE GENOMIC DNA]</scope>
    <source>
        <strain evidence="3 4">SNNU513</strain>
    </source>
</reference>
<dbReference type="InterPro" id="IPR022548">
    <property type="entry name" value="DUF2846"/>
</dbReference>
<accession>A0ABY9P7L4</accession>
<dbReference type="Proteomes" id="UP001229313">
    <property type="component" value="Chromosome"/>
</dbReference>
<dbReference type="EMBL" id="CP133568">
    <property type="protein sequence ID" value="WMT03067.1"/>
    <property type="molecule type" value="Genomic_DNA"/>
</dbReference>
<feature type="domain" description="DUF2846" evidence="2">
    <location>
        <begin position="58"/>
        <end position="136"/>
    </location>
</feature>
<keyword evidence="1" id="KW-0732">Signal</keyword>
<evidence type="ECO:0000259" key="2">
    <source>
        <dbReference type="Pfam" id="PF11008"/>
    </source>
</evidence>
<organism evidence="3 4">
    <name type="scientific">Lysobacter yananisis</name>
    <dbReference type="NCBI Taxonomy" id="1003114"/>
    <lineage>
        <taxon>Bacteria</taxon>
        <taxon>Pseudomonadati</taxon>
        <taxon>Pseudomonadota</taxon>
        <taxon>Gammaproteobacteria</taxon>
        <taxon>Lysobacterales</taxon>
        <taxon>Lysobacteraceae</taxon>
        <taxon>Lysobacter</taxon>
    </lineage>
</organism>
<name>A0ABY9P7L4_9GAMM</name>
<sequence>MKLNASVLLLSVALLAPCSAWAAEQAEAAAPAVATEEGAADKGKKAKAKVVEISPPQDGKGKIVFFRAPKFVGGAIGYKVREGETVLGNLFAGKYFVAEVEPGAHEYAVHSETKDVLALEVEAGETYYVQGGVSMGVLAGRPNLSPATQADFDAISAKLKERSK</sequence>